<dbReference type="Pfam" id="PF12697">
    <property type="entry name" value="Abhydrolase_6"/>
    <property type="match status" value="1"/>
</dbReference>
<dbReference type="AlphaFoldDB" id="A0A1R1SAT8"/>
<gene>
    <name evidence="2" type="ORF">SPAR_31471</name>
</gene>
<proteinExistence type="predicted"/>
<dbReference type="PANTHER" id="PTHR37017">
    <property type="entry name" value="AB HYDROLASE-1 DOMAIN-CONTAINING PROTEIN-RELATED"/>
    <property type="match status" value="1"/>
</dbReference>
<dbReference type="InterPro" id="IPR000073">
    <property type="entry name" value="AB_hydrolase_1"/>
</dbReference>
<keyword evidence="3" id="KW-1185">Reference proteome</keyword>
<dbReference type="PANTHER" id="PTHR37017:SF11">
    <property type="entry name" value="ESTERASE_LIPASE_THIOESTERASE DOMAIN-CONTAINING PROTEIN"/>
    <property type="match status" value="1"/>
</dbReference>
<dbReference type="InterPro" id="IPR052897">
    <property type="entry name" value="Sec-Metab_Biosynth_Hydrolase"/>
</dbReference>
<dbReference type="Gene3D" id="3.40.50.1820">
    <property type="entry name" value="alpha/beta hydrolase"/>
    <property type="match status" value="1"/>
</dbReference>
<evidence type="ECO:0000259" key="1">
    <source>
        <dbReference type="Pfam" id="PF12697"/>
    </source>
</evidence>
<dbReference type="InterPro" id="IPR029058">
    <property type="entry name" value="AB_hydrolase_fold"/>
</dbReference>
<dbReference type="Proteomes" id="UP000186168">
    <property type="component" value="Unassembled WGS sequence"/>
</dbReference>
<accession>A0A1R1SAT8</accession>
<feature type="domain" description="AB hydrolase-1" evidence="1">
    <location>
        <begin position="21"/>
        <end position="235"/>
    </location>
</feature>
<reference evidence="2 3" key="1">
    <citation type="submission" date="2013-05" db="EMBL/GenBank/DDBJ databases">
        <title>Genome sequence of Streptomyces sparsogenes DSM 40356.</title>
        <authorList>
            <person name="Coyne S."/>
            <person name="Seebeck F.P."/>
        </authorList>
    </citation>
    <scope>NUCLEOTIDE SEQUENCE [LARGE SCALE GENOMIC DNA]</scope>
    <source>
        <strain evidence="2 3">DSM 40356</strain>
    </source>
</reference>
<organism evidence="2 3">
    <name type="scientific">Streptomyces sparsogenes DSM 40356</name>
    <dbReference type="NCBI Taxonomy" id="1331668"/>
    <lineage>
        <taxon>Bacteria</taxon>
        <taxon>Bacillati</taxon>
        <taxon>Actinomycetota</taxon>
        <taxon>Actinomycetes</taxon>
        <taxon>Kitasatosporales</taxon>
        <taxon>Streptomycetaceae</taxon>
        <taxon>Streptomyces</taxon>
    </lineage>
</organism>
<evidence type="ECO:0000313" key="3">
    <source>
        <dbReference type="Proteomes" id="UP000186168"/>
    </source>
</evidence>
<evidence type="ECO:0000313" key="2">
    <source>
        <dbReference type="EMBL" id="OMI35288.1"/>
    </source>
</evidence>
<sequence>MFTDVTTAADTFPTTTPRPSFLLVHGAWHRSGCWDLVREALTADGWTARTIDLPSAGPQRTPAAGMYDDADAIAAHLGQAGGPVIVVGHSYGGLPLTQAAAGPPAAAHLVYLAAYLPEEGESLLSIHGHGGGTDEDLHGTAPVVFHDPRTALFGDLPDEQAEEAVGRLVPQSRRSFQQRVTRAGWRTVPSTYVLCERDKALPPALQERMSARAGHVERLDTGHSPFLSTPAELAALLGRIGSRCDPRGHRPRRT</sequence>
<name>A0A1R1SAT8_9ACTN</name>
<protein>
    <recommendedName>
        <fullName evidence="1">AB hydrolase-1 domain-containing protein</fullName>
    </recommendedName>
</protein>
<dbReference type="EMBL" id="ASQP01000399">
    <property type="protein sequence ID" value="OMI35288.1"/>
    <property type="molecule type" value="Genomic_DNA"/>
</dbReference>
<dbReference type="GO" id="GO:0003824">
    <property type="term" value="F:catalytic activity"/>
    <property type="evidence" value="ECO:0007669"/>
    <property type="project" value="UniProtKB-ARBA"/>
</dbReference>
<comment type="caution">
    <text evidence="2">The sequence shown here is derived from an EMBL/GenBank/DDBJ whole genome shotgun (WGS) entry which is preliminary data.</text>
</comment>
<dbReference type="RefSeq" id="WP_076971565.1">
    <property type="nucleotide sequence ID" value="NZ_ASQP01000399.1"/>
</dbReference>
<dbReference type="SUPFAM" id="SSF53474">
    <property type="entry name" value="alpha/beta-Hydrolases"/>
    <property type="match status" value="1"/>
</dbReference>